<dbReference type="Pfam" id="PF01425">
    <property type="entry name" value="Amidase"/>
    <property type="match status" value="1"/>
</dbReference>
<dbReference type="SUPFAM" id="SSF75304">
    <property type="entry name" value="Amidase signature (AS) enzymes"/>
    <property type="match status" value="1"/>
</dbReference>
<evidence type="ECO:0000259" key="1">
    <source>
        <dbReference type="Pfam" id="PF01425"/>
    </source>
</evidence>
<dbReference type="PROSITE" id="PS00571">
    <property type="entry name" value="AMIDASES"/>
    <property type="match status" value="1"/>
</dbReference>
<evidence type="ECO:0000313" key="3">
    <source>
        <dbReference type="Proteomes" id="UP000051010"/>
    </source>
</evidence>
<sequence>MIAPESTGILNGLAFSVKDVMAVTGHITGLGNPTWTATHQPAKSNAIAITKLLNNGATLDGITVSDEFMFSIKGSNYHYGDPLNPKHPDCFTGGSSSGSASAVSSGLVDFALGTDTGGSVRVPASYCGIYGFRPSHDLSMLAGIAPLATSFDTVGVLTKSSSILKKVGQVLYSGNVRLDLKKIYYLDNSITQSLGAEYQQELGRIGKSLGIQKTRFQPVNFSLDLLYNAFKRIQGFQAWSNYGKWISKHPQDIGPDIADHFAFAKAVKSDIGLKEAIETKTKFAKLLNGLLTNQAILILPTTSSTAPNKNEDFKKIERLRAQTQKLTTIAGMAGTPQVAIPISQSGKDYSISIISGVNTDRSLLSLATKLKGGMLNDE</sequence>
<dbReference type="InterPro" id="IPR036928">
    <property type="entry name" value="AS_sf"/>
</dbReference>
<feature type="domain" description="Amidase" evidence="1">
    <location>
        <begin position="5"/>
        <end position="160"/>
    </location>
</feature>
<dbReference type="AlphaFoldDB" id="A0A0R1YD52"/>
<dbReference type="InterPro" id="IPR023631">
    <property type="entry name" value="Amidase_dom"/>
</dbReference>
<protein>
    <recommendedName>
        <fullName evidence="1">Amidase domain-containing protein</fullName>
    </recommendedName>
</protein>
<proteinExistence type="predicted"/>
<dbReference type="PANTHER" id="PTHR46310">
    <property type="entry name" value="AMIDASE 1"/>
    <property type="match status" value="1"/>
</dbReference>
<comment type="caution">
    <text evidence="2">The sequence shown here is derived from an EMBL/GenBank/DDBJ whole genome shotgun (WGS) entry which is preliminary data.</text>
</comment>
<evidence type="ECO:0000313" key="2">
    <source>
        <dbReference type="EMBL" id="KRM40400.1"/>
    </source>
</evidence>
<gene>
    <name evidence="2" type="ORF">FD47_GL002849</name>
</gene>
<reference evidence="2 3" key="1">
    <citation type="journal article" date="2015" name="Genome Announc.">
        <title>Expanding the biotechnology potential of lactobacilli through comparative genomics of 213 strains and associated genera.</title>
        <authorList>
            <person name="Sun Z."/>
            <person name="Harris H.M."/>
            <person name="McCann A."/>
            <person name="Guo C."/>
            <person name="Argimon S."/>
            <person name="Zhang W."/>
            <person name="Yang X."/>
            <person name="Jeffery I.B."/>
            <person name="Cooney J.C."/>
            <person name="Kagawa T.F."/>
            <person name="Liu W."/>
            <person name="Song Y."/>
            <person name="Salvetti E."/>
            <person name="Wrobel A."/>
            <person name="Rasinkangas P."/>
            <person name="Parkhill J."/>
            <person name="Rea M.C."/>
            <person name="O'Sullivan O."/>
            <person name="Ritari J."/>
            <person name="Douillard F.P."/>
            <person name="Paul Ross R."/>
            <person name="Yang R."/>
            <person name="Briner A.E."/>
            <person name="Felis G.E."/>
            <person name="de Vos W.M."/>
            <person name="Barrangou R."/>
            <person name="Klaenhammer T.R."/>
            <person name="Caufield P.W."/>
            <person name="Cui Y."/>
            <person name="Zhang H."/>
            <person name="O'Toole P.W."/>
        </authorList>
    </citation>
    <scope>NUCLEOTIDE SEQUENCE [LARGE SCALE GENOMIC DNA]</scope>
    <source>
        <strain evidence="2 3">DSM 18390</strain>
    </source>
</reference>
<dbReference type="Gene3D" id="3.90.1300.10">
    <property type="entry name" value="Amidase signature (AS) domain"/>
    <property type="match status" value="1"/>
</dbReference>
<organism evidence="2 3">
    <name type="scientific">Lentilactobacillus parafarraginis DSM 18390 = JCM 14109</name>
    <dbReference type="NCBI Taxonomy" id="1423786"/>
    <lineage>
        <taxon>Bacteria</taxon>
        <taxon>Bacillati</taxon>
        <taxon>Bacillota</taxon>
        <taxon>Bacilli</taxon>
        <taxon>Lactobacillales</taxon>
        <taxon>Lactobacillaceae</taxon>
        <taxon>Lentilactobacillus</taxon>
    </lineage>
</organism>
<dbReference type="EMBL" id="AZFZ01000085">
    <property type="protein sequence ID" value="KRM40400.1"/>
    <property type="molecule type" value="Genomic_DNA"/>
</dbReference>
<dbReference type="InterPro" id="IPR020556">
    <property type="entry name" value="Amidase_CS"/>
</dbReference>
<dbReference type="Proteomes" id="UP000051010">
    <property type="component" value="Unassembled WGS sequence"/>
</dbReference>
<dbReference type="PANTHER" id="PTHR46310:SF7">
    <property type="entry name" value="AMIDASE 1"/>
    <property type="match status" value="1"/>
</dbReference>
<dbReference type="PATRIC" id="fig|1423786.4.peg.2996"/>
<name>A0A0R1YD52_9LACO</name>
<accession>A0A0R1YD52</accession>